<dbReference type="EMBL" id="VLKG01000001">
    <property type="protein sequence ID" value="TWH77485.1"/>
    <property type="molecule type" value="Genomic_DNA"/>
</dbReference>
<evidence type="ECO:0000313" key="3">
    <source>
        <dbReference type="Proteomes" id="UP000319627"/>
    </source>
</evidence>
<sequence>MDSVTVLAQQLGDRLTALKAQIAVAESCTGGGVAEAITRIAGSSAWFEAACITYSNAQKVKLLGVSSQLLIERGAVSAAVAVAMAQGIQHRAVARFAVATTGIAGPTGALPDLPVGSVWIAWVLDDQSYVRLFCFEGDRQAVRQQAVEAALEGIIALCDALPPSGSQRFLGEMV</sequence>
<keyword evidence="3" id="KW-1185">Reference proteome</keyword>
<dbReference type="Pfam" id="PF02464">
    <property type="entry name" value="CinA"/>
    <property type="match status" value="1"/>
</dbReference>
<dbReference type="InterPro" id="IPR008136">
    <property type="entry name" value="CinA_C"/>
</dbReference>
<gene>
    <name evidence="2" type="ORF">LX59_00402</name>
</gene>
<dbReference type="Proteomes" id="UP000319627">
    <property type="component" value="Unassembled WGS sequence"/>
</dbReference>
<dbReference type="OrthoDB" id="9801454at2"/>
<feature type="domain" description="CinA C-terminal" evidence="1">
    <location>
        <begin position="7"/>
        <end position="155"/>
    </location>
</feature>
<dbReference type="Gene3D" id="3.90.950.20">
    <property type="entry name" value="CinA-like"/>
    <property type="match status" value="1"/>
</dbReference>
<reference evidence="2 3" key="1">
    <citation type="submission" date="2019-07" db="EMBL/GenBank/DDBJ databases">
        <title>Genomic Encyclopedia of Type Strains, Phase I: the one thousand microbial genomes (KMG-I) project.</title>
        <authorList>
            <person name="Kyrpides N."/>
        </authorList>
    </citation>
    <scope>NUCLEOTIDE SEQUENCE [LARGE SCALE GENOMIC DNA]</scope>
    <source>
        <strain evidence="2 3">DSM 375</strain>
    </source>
</reference>
<dbReference type="NCBIfam" id="TIGR00199">
    <property type="entry name" value="PncC_domain"/>
    <property type="match status" value="1"/>
</dbReference>
<dbReference type="InterPro" id="IPR036653">
    <property type="entry name" value="CinA-like_C"/>
</dbReference>
<dbReference type="RefSeq" id="WP_144570150.1">
    <property type="nucleotide sequence ID" value="NZ_VLKG01000001.1"/>
</dbReference>
<evidence type="ECO:0000313" key="2">
    <source>
        <dbReference type="EMBL" id="TWH77485.1"/>
    </source>
</evidence>
<comment type="caution">
    <text evidence="2">The sequence shown here is derived from an EMBL/GenBank/DDBJ whole genome shotgun (WGS) entry which is preliminary data.</text>
</comment>
<name>A0A562J3Q7_9GAMM</name>
<accession>A0A562J3Q7</accession>
<organism evidence="2 3">
    <name type="scientific">Azomonas agilis</name>
    <dbReference type="NCBI Taxonomy" id="116849"/>
    <lineage>
        <taxon>Bacteria</taxon>
        <taxon>Pseudomonadati</taxon>
        <taxon>Pseudomonadota</taxon>
        <taxon>Gammaproteobacteria</taxon>
        <taxon>Pseudomonadales</taxon>
        <taxon>Pseudomonadaceae</taxon>
        <taxon>Azomonas</taxon>
    </lineage>
</organism>
<dbReference type="AlphaFoldDB" id="A0A562J3Q7"/>
<proteinExistence type="predicted"/>
<dbReference type="SUPFAM" id="SSF142433">
    <property type="entry name" value="CinA-like"/>
    <property type="match status" value="1"/>
</dbReference>
<protein>
    <submittedName>
        <fullName evidence="2">Nicotinamide-nucleotide amidase</fullName>
    </submittedName>
</protein>
<evidence type="ECO:0000259" key="1">
    <source>
        <dbReference type="Pfam" id="PF02464"/>
    </source>
</evidence>